<evidence type="ECO:0000256" key="7">
    <source>
        <dbReference type="ARBA" id="ARBA00047473"/>
    </source>
</evidence>
<dbReference type="EMBL" id="JAVDWR010000001">
    <property type="protein sequence ID" value="MDR7119371.1"/>
    <property type="molecule type" value="Genomic_DNA"/>
</dbReference>
<dbReference type="InterPro" id="IPR001732">
    <property type="entry name" value="UDP-Glc/GDP-Man_DH_N"/>
</dbReference>
<dbReference type="InterPro" id="IPR036291">
    <property type="entry name" value="NAD(P)-bd_dom_sf"/>
</dbReference>
<dbReference type="Pfam" id="PF03720">
    <property type="entry name" value="UDPG_MGDP_dh_C"/>
    <property type="match status" value="1"/>
</dbReference>
<dbReference type="Pfam" id="PF00984">
    <property type="entry name" value="UDPG_MGDP_dh"/>
    <property type="match status" value="1"/>
</dbReference>
<dbReference type="Gene3D" id="3.40.50.720">
    <property type="entry name" value="NAD(P)-binding Rossmann-like Domain"/>
    <property type="match status" value="2"/>
</dbReference>
<keyword evidence="6 8" id="KW-0520">NAD</keyword>
<dbReference type="NCBIfam" id="TIGR03026">
    <property type="entry name" value="NDP-sugDHase"/>
    <property type="match status" value="1"/>
</dbReference>
<dbReference type="RefSeq" id="WP_310273840.1">
    <property type="nucleotide sequence ID" value="NZ_JAVDWR010000001.1"/>
</dbReference>
<accession>A0ABU1VUH0</accession>
<evidence type="ECO:0000256" key="5">
    <source>
        <dbReference type="ARBA" id="ARBA00023002"/>
    </source>
</evidence>
<reference evidence="10 11" key="1">
    <citation type="submission" date="2023-07" db="EMBL/GenBank/DDBJ databases">
        <title>Sorghum-associated microbial communities from plants grown in Nebraska, USA.</title>
        <authorList>
            <person name="Schachtman D."/>
        </authorList>
    </citation>
    <scope>NUCLEOTIDE SEQUENCE [LARGE SCALE GENOMIC DNA]</scope>
    <source>
        <strain evidence="10 11">4138</strain>
    </source>
</reference>
<organism evidence="10 11">
    <name type="scientific">Rheinheimera soli</name>
    <dbReference type="NCBI Taxonomy" id="443616"/>
    <lineage>
        <taxon>Bacteria</taxon>
        <taxon>Pseudomonadati</taxon>
        <taxon>Pseudomonadota</taxon>
        <taxon>Gammaproteobacteria</taxon>
        <taxon>Chromatiales</taxon>
        <taxon>Chromatiaceae</taxon>
        <taxon>Rheinheimera</taxon>
    </lineage>
</organism>
<comment type="pathway">
    <text evidence="1">Nucleotide-sugar biosynthesis; UDP-alpha-D-glucuronate biosynthesis; UDP-alpha-D-glucuronate from UDP-alpha-D-glucose: step 1/1.</text>
</comment>
<dbReference type="InterPro" id="IPR014026">
    <property type="entry name" value="UDP-Glc/GDP-Man_DH_dimer"/>
</dbReference>
<dbReference type="InterPro" id="IPR017476">
    <property type="entry name" value="UDP-Glc/GDP-Man"/>
</dbReference>
<proteinExistence type="inferred from homology"/>
<dbReference type="SUPFAM" id="SSF48179">
    <property type="entry name" value="6-phosphogluconate dehydrogenase C-terminal domain-like"/>
    <property type="match status" value="1"/>
</dbReference>
<dbReference type="PANTHER" id="PTHR43750">
    <property type="entry name" value="UDP-GLUCOSE 6-DEHYDROGENASE TUAD"/>
    <property type="match status" value="1"/>
</dbReference>
<dbReference type="PROSITE" id="PS51257">
    <property type="entry name" value="PROKAR_LIPOPROTEIN"/>
    <property type="match status" value="1"/>
</dbReference>
<dbReference type="SUPFAM" id="SSF51735">
    <property type="entry name" value="NAD(P)-binding Rossmann-fold domains"/>
    <property type="match status" value="1"/>
</dbReference>
<dbReference type="GO" id="GO:0003979">
    <property type="term" value="F:UDP-glucose 6-dehydrogenase activity"/>
    <property type="evidence" value="ECO:0007669"/>
    <property type="project" value="UniProtKB-EC"/>
</dbReference>
<evidence type="ECO:0000256" key="4">
    <source>
        <dbReference type="ARBA" id="ARBA00015132"/>
    </source>
</evidence>
<comment type="caution">
    <text evidence="10">The sequence shown here is derived from an EMBL/GenBank/DDBJ whole genome shotgun (WGS) entry which is preliminary data.</text>
</comment>
<evidence type="ECO:0000256" key="3">
    <source>
        <dbReference type="ARBA" id="ARBA00012954"/>
    </source>
</evidence>
<dbReference type="InterPro" id="IPR028357">
    <property type="entry name" value="UDPglc_DH_bac"/>
</dbReference>
<comment type="similarity">
    <text evidence="2 8">Belongs to the UDP-glucose/GDP-mannose dehydrogenase family.</text>
</comment>
<dbReference type="PIRSF" id="PIRSF500134">
    <property type="entry name" value="UDPglc_DH_bac"/>
    <property type="match status" value="1"/>
</dbReference>
<keyword evidence="5 8" id="KW-0560">Oxidoreductase</keyword>
<evidence type="ECO:0000256" key="1">
    <source>
        <dbReference type="ARBA" id="ARBA00004701"/>
    </source>
</evidence>
<comment type="catalytic activity">
    <reaction evidence="7 8">
        <text>UDP-alpha-D-glucose + 2 NAD(+) + H2O = UDP-alpha-D-glucuronate + 2 NADH + 3 H(+)</text>
        <dbReference type="Rhea" id="RHEA:23596"/>
        <dbReference type="ChEBI" id="CHEBI:15377"/>
        <dbReference type="ChEBI" id="CHEBI:15378"/>
        <dbReference type="ChEBI" id="CHEBI:57540"/>
        <dbReference type="ChEBI" id="CHEBI:57945"/>
        <dbReference type="ChEBI" id="CHEBI:58052"/>
        <dbReference type="ChEBI" id="CHEBI:58885"/>
        <dbReference type="EC" id="1.1.1.22"/>
    </reaction>
</comment>
<dbReference type="Gene3D" id="1.20.5.100">
    <property type="entry name" value="Cytochrome c1, transmembrane anchor, C-terminal"/>
    <property type="match status" value="1"/>
</dbReference>
<evidence type="ECO:0000256" key="2">
    <source>
        <dbReference type="ARBA" id="ARBA00006601"/>
    </source>
</evidence>
<dbReference type="EC" id="1.1.1.22" evidence="3 8"/>
<keyword evidence="11" id="KW-1185">Reference proteome</keyword>
<dbReference type="InterPro" id="IPR014027">
    <property type="entry name" value="UDP-Glc/GDP-Man_DH_C"/>
</dbReference>
<dbReference type="Pfam" id="PF03721">
    <property type="entry name" value="UDPG_MGDP_dh_N"/>
    <property type="match status" value="1"/>
</dbReference>
<evidence type="ECO:0000313" key="11">
    <source>
        <dbReference type="Proteomes" id="UP001257909"/>
    </source>
</evidence>
<sequence length="452" mass="49152">MKLSIFGTGYVGLVTGACLADVGHDVICVDINQSKIDSLKQGGIPIYEPGLENVVKTNVAQGNLRFTTSAEEAVQHAEVIFIAVGTPPDEDGSADLQYVMAVGKTIGQLMTNYKVVVNKSTVPVGTADKVTAVIQQALLERNCAAEFDVVSNPEFLKEGAAVADFMRPDRIVIGTSSDFAEGIMREVYAPFNRNHEKIIVMDVRSSELSKYAANCMLATKISFMNEMANIAERVGADIENVRKGIGSDPRIGYHFIYAGCGYGGSCFPKDVQALAQTAKQYGYEPGILDAVEAVNHRQKQKLFELICTHYGVDTAKAGVKDCLKGKVFAVWGLAFKPNTDDMREAPSRVLIEQLWAAGATVQAYDPEAMEETQRIYGSTDKLALTGTKESALKGADALVICTEWKSFKTLNADILAGNMKEMLVFDGRNLFDVARMRDQGVKYYSIGRPALC</sequence>
<feature type="domain" description="UDP-glucose/GDP-mannose dehydrogenase C-terminal" evidence="9">
    <location>
        <begin position="329"/>
        <end position="433"/>
    </location>
</feature>
<dbReference type="Proteomes" id="UP001257909">
    <property type="component" value="Unassembled WGS sequence"/>
</dbReference>
<evidence type="ECO:0000256" key="6">
    <source>
        <dbReference type="ARBA" id="ARBA00023027"/>
    </source>
</evidence>
<dbReference type="InterPro" id="IPR036220">
    <property type="entry name" value="UDP-Glc/GDP-Man_DH_C_sf"/>
</dbReference>
<dbReference type="SUPFAM" id="SSF52413">
    <property type="entry name" value="UDP-glucose/GDP-mannose dehydrogenase C-terminal domain"/>
    <property type="match status" value="1"/>
</dbReference>
<dbReference type="SMART" id="SM00984">
    <property type="entry name" value="UDPG_MGDP_dh_C"/>
    <property type="match status" value="1"/>
</dbReference>
<name>A0ABU1VUH0_9GAMM</name>
<evidence type="ECO:0000313" key="10">
    <source>
        <dbReference type="EMBL" id="MDR7119371.1"/>
    </source>
</evidence>
<dbReference type="InterPro" id="IPR008927">
    <property type="entry name" value="6-PGluconate_DH-like_C_sf"/>
</dbReference>
<dbReference type="PANTHER" id="PTHR43750:SF3">
    <property type="entry name" value="UDP-GLUCOSE 6-DEHYDROGENASE TUAD"/>
    <property type="match status" value="1"/>
</dbReference>
<evidence type="ECO:0000256" key="8">
    <source>
        <dbReference type="PIRNR" id="PIRNR000124"/>
    </source>
</evidence>
<dbReference type="PIRSF" id="PIRSF000124">
    <property type="entry name" value="UDPglc_GDPman_dh"/>
    <property type="match status" value="1"/>
</dbReference>
<protein>
    <recommendedName>
        <fullName evidence="4 8">UDP-glucose 6-dehydrogenase</fullName>
        <ecNumber evidence="3 8">1.1.1.22</ecNumber>
    </recommendedName>
</protein>
<evidence type="ECO:0000259" key="9">
    <source>
        <dbReference type="SMART" id="SM00984"/>
    </source>
</evidence>
<gene>
    <name evidence="10" type="ORF">J2W69_000286</name>
</gene>